<dbReference type="InterPro" id="IPR035163">
    <property type="entry name" value="Pom"/>
</dbReference>
<dbReference type="Gene3D" id="2.40.128.90">
    <property type="entry name" value="OMPT-like"/>
    <property type="match status" value="1"/>
</dbReference>
<evidence type="ECO:0000313" key="5">
    <source>
        <dbReference type="Proteomes" id="UP000250557"/>
    </source>
</evidence>
<feature type="domain" description="Protochlamydia outer membrane protein" evidence="2">
    <location>
        <begin position="32"/>
        <end position="277"/>
    </location>
</feature>
<dbReference type="RefSeq" id="WP_112653125.1">
    <property type="nucleotide sequence ID" value="NZ_CP043451.1"/>
</dbReference>
<dbReference type="EMBL" id="CP043451">
    <property type="protein sequence ID" value="QEM06864.1"/>
    <property type="molecule type" value="Genomic_DNA"/>
</dbReference>
<sequence length="297" mass="33340">MKKFTGFCFLWLIIGLHKLYAQSAGSKLEFNLTDGYQRENFHWSIAGNSNGQSPNVFSELKWTKLSGQSVETSLQYNVYQRFNIYADYARQFITSGTVNDADYSADNRSNNTYNETFDAGKGSTQGWALGAGCKLVDNEQFIFIPYVGYSDNRQSLYLYGSGNRFPGLNSSYQTQWKGVFIKAIASLKLTKKLKVNTDITYNQVGYNAWGNWNLITTFQHPVSYRHHANGYGLNMNGSLAYSITNHIAIQAGGGYLHWQTGNGTDELYLNSGEVDKTQMNGAYRNGFRVFGGVIISL</sequence>
<accession>A0AAE6JJA9</accession>
<evidence type="ECO:0000313" key="4">
    <source>
        <dbReference type="EMBL" id="QTE50600.1"/>
    </source>
</evidence>
<dbReference type="AlphaFoldDB" id="A0AAE6JJA9"/>
<dbReference type="Pfam" id="PF17251">
    <property type="entry name" value="Pom"/>
    <property type="match status" value="1"/>
</dbReference>
<dbReference type="InterPro" id="IPR020080">
    <property type="entry name" value="OM_adhesin/peptidase_omptin"/>
</dbReference>
<keyword evidence="1" id="KW-0732">Signal</keyword>
<evidence type="ECO:0000256" key="1">
    <source>
        <dbReference type="SAM" id="SignalP"/>
    </source>
</evidence>
<evidence type="ECO:0000313" key="6">
    <source>
        <dbReference type="Proteomes" id="UP000663940"/>
    </source>
</evidence>
<proteinExistence type="predicted"/>
<dbReference type="SUPFAM" id="SSF69917">
    <property type="entry name" value="OMPT-like"/>
    <property type="match status" value="1"/>
</dbReference>
<dbReference type="EMBL" id="CP071880">
    <property type="protein sequence ID" value="QTE50600.1"/>
    <property type="molecule type" value="Genomic_DNA"/>
</dbReference>
<evidence type="ECO:0000259" key="2">
    <source>
        <dbReference type="Pfam" id="PF17251"/>
    </source>
</evidence>
<feature type="signal peptide" evidence="1">
    <location>
        <begin position="1"/>
        <end position="23"/>
    </location>
</feature>
<dbReference type="GO" id="GO:0004190">
    <property type="term" value="F:aspartic-type endopeptidase activity"/>
    <property type="evidence" value="ECO:0007669"/>
    <property type="project" value="InterPro"/>
</dbReference>
<feature type="chain" id="PRO_5042142791" description="Protochlamydia outer membrane protein domain-containing protein" evidence="1">
    <location>
        <begin position="24"/>
        <end position="297"/>
    </location>
</feature>
<reference evidence="4 6" key="2">
    <citation type="submission" date="2021-03" db="EMBL/GenBank/DDBJ databases">
        <title>Mucilaginibacter strains isolated from gold and copper mining confer multi heavy-metal resistance.</title>
        <authorList>
            <person name="Li Y."/>
        </authorList>
    </citation>
    <scope>NUCLEOTIDE SEQUENCE [LARGE SCALE GENOMIC DNA]</scope>
    <source>
        <strain evidence="4 6">P2-4</strain>
    </source>
</reference>
<protein>
    <recommendedName>
        <fullName evidence="2">Protochlamydia outer membrane protein domain-containing protein</fullName>
    </recommendedName>
</protein>
<organism evidence="3 5">
    <name type="scientific">Mucilaginibacter rubeus</name>
    <dbReference type="NCBI Taxonomy" id="2027860"/>
    <lineage>
        <taxon>Bacteria</taxon>
        <taxon>Pseudomonadati</taxon>
        <taxon>Bacteroidota</taxon>
        <taxon>Sphingobacteriia</taxon>
        <taxon>Sphingobacteriales</taxon>
        <taxon>Sphingobacteriaceae</taxon>
        <taxon>Mucilaginibacter</taxon>
    </lineage>
</organism>
<dbReference type="Proteomes" id="UP000250557">
    <property type="component" value="Chromosome"/>
</dbReference>
<reference evidence="3 5" key="1">
    <citation type="submission" date="2019-08" db="EMBL/GenBank/DDBJ databases">
        <title>Comparative genome analysis confer to the adaptation heavy metal polluted environment.</title>
        <authorList>
            <person name="Li Y."/>
        </authorList>
    </citation>
    <scope>NUCLEOTIDE SEQUENCE [LARGE SCALE GENOMIC DNA]</scope>
    <source>
        <strain evidence="3 5">P2</strain>
    </source>
</reference>
<dbReference type="Proteomes" id="UP000663940">
    <property type="component" value="Chromosome"/>
</dbReference>
<evidence type="ECO:0000313" key="3">
    <source>
        <dbReference type="EMBL" id="QEM06864.1"/>
    </source>
</evidence>
<name>A0AAE6JJA9_9SPHI</name>
<gene>
    <name evidence="3" type="ORF">DIU31_026400</name>
    <name evidence="4" type="ORF">J3L21_01020</name>
</gene>
<keyword evidence="6" id="KW-1185">Reference proteome</keyword>
<dbReference type="InterPro" id="IPR053724">
    <property type="entry name" value="OMP_A26_sf"/>
</dbReference>